<sequence length="112" mass="12358">MIVSLNLLEGGMITDRKLARAIGAGAAVSIKRSALAGGLHSHAELELELDPHLARKRFVNINILVERRRCWRISRLRHLPGRSVGGARSIRGGLATFVDVRLEGVQYRLVKV</sequence>
<dbReference type="RefSeq" id="XP_065824745.1">
    <property type="nucleotide sequence ID" value="XM_065968673.1"/>
</dbReference>
<reference evidence="1" key="2">
    <citation type="submission" date="2024-02" db="EMBL/GenBank/DDBJ databases">
        <title>Comparative genomics of Cryptococcus and Kwoniella reveals pathogenesis evolution and contrasting modes of karyotype evolution via chromosome fusion or intercentromeric recombination.</title>
        <authorList>
            <person name="Coelho M.A."/>
            <person name="David-Palma M."/>
            <person name="Shea T."/>
            <person name="Bowers K."/>
            <person name="McGinley-Smith S."/>
            <person name="Mohammad A.W."/>
            <person name="Gnirke A."/>
            <person name="Yurkov A.M."/>
            <person name="Nowrousian M."/>
            <person name="Sun S."/>
            <person name="Cuomo C.A."/>
            <person name="Heitman J."/>
        </authorList>
    </citation>
    <scope>NUCLEOTIDE SEQUENCE</scope>
    <source>
        <strain evidence="1">CBS 10117</strain>
    </source>
</reference>
<name>A0AAJ8MGH0_9TREE</name>
<proteinExistence type="predicted"/>
<keyword evidence="2" id="KW-1185">Reference proteome</keyword>
<evidence type="ECO:0000313" key="2">
    <source>
        <dbReference type="Proteomes" id="UP000078595"/>
    </source>
</evidence>
<gene>
    <name evidence="1" type="ORF">I303_102985</name>
</gene>
<dbReference type="Proteomes" id="UP000078595">
    <property type="component" value="Chromosome 3"/>
</dbReference>
<dbReference type="EMBL" id="CP144532">
    <property type="protein sequence ID" value="WWC60413.1"/>
    <property type="molecule type" value="Genomic_DNA"/>
</dbReference>
<evidence type="ECO:0000313" key="1">
    <source>
        <dbReference type="EMBL" id="WWC60413.1"/>
    </source>
</evidence>
<reference evidence="1" key="1">
    <citation type="submission" date="2013-07" db="EMBL/GenBank/DDBJ databases">
        <authorList>
            <consortium name="The Broad Institute Genome Sequencing Platform"/>
            <person name="Cuomo C."/>
            <person name="Litvintseva A."/>
            <person name="Chen Y."/>
            <person name="Heitman J."/>
            <person name="Sun S."/>
            <person name="Springer D."/>
            <person name="Dromer F."/>
            <person name="Young S.K."/>
            <person name="Zeng Q."/>
            <person name="Gargeya S."/>
            <person name="Fitzgerald M."/>
            <person name="Abouelleil A."/>
            <person name="Alvarado L."/>
            <person name="Berlin A.M."/>
            <person name="Chapman S.B."/>
            <person name="Dewar J."/>
            <person name="Goldberg J."/>
            <person name="Griggs A."/>
            <person name="Gujja S."/>
            <person name="Hansen M."/>
            <person name="Howarth C."/>
            <person name="Imamovic A."/>
            <person name="Larimer J."/>
            <person name="McCowan C."/>
            <person name="Murphy C."/>
            <person name="Pearson M."/>
            <person name="Priest M."/>
            <person name="Roberts A."/>
            <person name="Saif S."/>
            <person name="Shea T."/>
            <person name="Sykes S."/>
            <person name="Wortman J."/>
            <person name="Nusbaum C."/>
            <person name="Birren B."/>
        </authorList>
    </citation>
    <scope>NUCLEOTIDE SEQUENCE</scope>
    <source>
        <strain evidence="1">CBS 10117</strain>
    </source>
</reference>
<dbReference type="KEGG" id="kdj:28966704"/>
<organism evidence="1 2">
    <name type="scientific">Kwoniella dejecticola CBS 10117</name>
    <dbReference type="NCBI Taxonomy" id="1296121"/>
    <lineage>
        <taxon>Eukaryota</taxon>
        <taxon>Fungi</taxon>
        <taxon>Dikarya</taxon>
        <taxon>Basidiomycota</taxon>
        <taxon>Agaricomycotina</taxon>
        <taxon>Tremellomycetes</taxon>
        <taxon>Tremellales</taxon>
        <taxon>Cryptococcaceae</taxon>
        <taxon>Kwoniella</taxon>
    </lineage>
</organism>
<accession>A0AAJ8MGH0</accession>
<dbReference type="AlphaFoldDB" id="A0AAJ8MGH0"/>
<dbReference type="GeneID" id="28966704"/>
<protein>
    <submittedName>
        <fullName evidence="1">Uncharacterized protein</fullName>
    </submittedName>
</protein>